<protein>
    <submittedName>
        <fullName evidence="1">Uncharacterized protein</fullName>
    </submittedName>
</protein>
<evidence type="ECO:0000313" key="1">
    <source>
        <dbReference type="EMBL" id="KAG8092531.1"/>
    </source>
</evidence>
<organism evidence="1 2">
    <name type="scientific">Zizania palustris</name>
    <name type="common">Northern wild rice</name>
    <dbReference type="NCBI Taxonomy" id="103762"/>
    <lineage>
        <taxon>Eukaryota</taxon>
        <taxon>Viridiplantae</taxon>
        <taxon>Streptophyta</taxon>
        <taxon>Embryophyta</taxon>
        <taxon>Tracheophyta</taxon>
        <taxon>Spermatophyta</taxon>
        <taxon>Magnoliopsida</taxon>
        <taxon>Liliopsida</taxon>
        <taxon>Poales</taxon>
        <taxon>Poaceae</taxon>
        <taxon>BOP clade</taxon>
        <taxon>Oryzoideae</taxon>
        <taxon>Oryzeae</taxon>
        <taxon>Zizaniinae</taxon>
        <taxon>Zizania</taxon>
    </lineage>
</organism>
<reference evidence="1" key="2">
    <citation type="submission" date="2021-02" db="EMBL/GenBank/DDBJ databases">
        <authorList>
            <person name="Kimball J.A."/>
            <person name="Haas M.W."/>
            <person name="Macchietto M."/>
            <person name="Kono T."/>
            <person name="Duquette J."/>
            <person name="Shao M."/>
        </authorList>
    </citation>
    <scope>NUCLEOTIDE SEQUENCE</scope>
    <source>
        <tissue evidence="1">Fresh leaf tissue</tissue>
    </source>
</reference>
<keyword evidence="2" id="KW-1185">Reference proteome</keyword>
<comment type="caution">
    <text evidence="1">The sequence shown here is derived from an EMBL/GenBank/DDBJ whole genome shotgun (WGS) entry which is preliminary data.</text>
</comment>
<sequence length="102" mass="11068">MDVVKTERPPILVVLGVQKAPKRVGMQCGSGIQSRDGDEDPEASGWVRARAWGRRNPRGTCLLVLAQWRASCLRTSTHVTLAHSLVLTSSSSIAAALRFKIS</sequence>
<dbReference type="Proteomes" id="UP000729402">
    <property type="component" value="Unassembled WGS sequence"/>
</dbReference>
<dbReference type="AlphaFoldDB" id="A0A8J6BT21"/>
<name>A0A8J6BT21_ZIZPA</name>
<reference evidence="1" key="1">
    <citation type="journal article" date="2021" name="bioRxiv">
        <title>Whole Genome Assembly and Annotation of Northern Wild Rice, Zizania palustris L., Supports a Whole Genome Duplication in the Zizania Genus.</title>
        <authorList>
            <person name="Haas M."/>
            <person name="Kono T."/>
            <person name="Macchietto M."/>
            <person name="Millas R."/>
            <person name="McGilp L."/>
            <person name="Shao M."/>
            <person name="Duquette J."/>
            <person name="Hirsch C.N."/>
            <person name="Kimball J."/>
        </authorList>
    </citation>
    <scope>NUCLEOTIDE SEQUENCE</scope>
    <source>
        <tissue evidence="1">Fresh leaf tissue</tissue>
    </source>
</reference>
<proteinExistence type="predicted"/>
<accession>A0A8J6BT21</accession>
<gene>
    <name evidence="1" type="ORF">GUJ93_ZPchr0012g19405</name>
</gene>
<evidence type="ECO:0000313" key="2">
    <source>
        <dbReference type="Proteomes" id="UP000729402"/>
    </source>
</evidence>
<dbReference type="EMBL" id="JAAALK010000080">
    <property type="protein sequence ID" value="KAG8092531.1"/>
    <property type="molecule type" value="Genomic_DNA"/>
</dbReference>